<comment type="caution">
    <text evidence="1">The sequence shown here is derived from an EMBL/GenBank/DDBJ whole genome shotgun (WGS) entry which is preliminary data.</text>
</comment>
<organism evidence="1 2">
    <name type="scientific">Fusobacterium canifelinum</name>
    <dbReference type="NCBI Taxonomy" id="285729"/>
    <lineage>
        <taxon>Bacteria</taxon>
        <taxon>Fusobacteriati</taxon>
        <taxon>Fusobacteriota</taxon>
        <taxon>Fusobacteriia</taxon>
        <taxon>Fusobacteriales</taxon>
        <taxon>Fusobacteriaceae</taxon>
        <taxon>Fusobacterium</taxon>
    </lineage>
</organism>
<accession>A0A3P1V486</accession>
<reference evidence="1 2" key="1">
    <citation type="submission" date="2018-11" db="EMBL/GenBank/DDBJ databases">
        <title>Genomes From Bacteria Associated with the Canine Oral Cavity: a Test Case for Automated Genome-Based Taxonomic Assignment.</title>
        <authorList>
            <person name="Coil D.A."/>
            <person name="Jospin G."/>
            <person name="Darling A.E."/>
            <person name="Wallis C."/>
            <person name="Davis I.J."/>
            <person name="Harris S."/>
            <person name="Eisen J.A."/>
            <person name="Holcombe L.J."/>
            <person name="O'Flynn C."/>
        </authorList>
    </citation>
    <scope>NUCLEOTIDE SEQUENCE [LARGE SCALE GENOMIC DNA]</scope>
    <source>
        <strain evidence="1 2">OH4460_COT-188</strain>
    </source>
</reference>
<evidence type="ECO:0000313" key="1">
    <source>
        <dbReference type="EMBL" id="RRD28527.1"/>
    </source>
</evidence>
<protein>
    <submittedName>
        <fullName evidence="1">Uncharacterized protein</fullName>
    </submittedName>
</protein>
<dbReference type="AlphaFoldDB" id="A0A3P1V486"/>
<dbReference type="EMBL" id="RQYY01000002">
    <property type="protein sequence ID" value="RRD28527.1"/>
    <property type="molecule type" value="Genomic_DNA"/>
</dbReference>
<proteinExistence type="predicted"/>
<dbReference type="Proteomes" id="UP000281534">
    <property type="component" value="Unassembled WGS sequence"/>
</dbReference>
<sequence>MAKVKNSNLGLIGKDIKERIDGVLAPINIDSSNNLYYKLISLFKLLPLASENLYGLSLGNAGMGKSKVYELLDSDIVLGIPTAASLRGNANSNESEALFEKSFLLFEEIAEGTVQTEALGLLKATSTSKKFLRSNETESNYNGSYVMNFNYYGNETSLESIKKEEFKKVLPMIVQDEAFLSRMSFVLIHNNGTVGSPTYKNNSHISPLDLKEYLFSLREIEFDLQNLQINIFEEIKNFTSREKDNIAKVLRTILLILYPEYREDSSFNIPNYVVEGFLDIAIHFHSFINEKYKSYLTEKSIKLISELLDYPVSEEGILETLPNDRVLIENKENIIILATNNYGRNENEKEFLFFKENLNIGLTPIESKNNYYMLSYIREPNSILSNKFKIDENSIELSLYRAREKQKEALNIFKENIYLYVEEYFRKNAFCFTNVINGQYFQLPVQINEVFVRALTKNPYNLPYIPNNENIIAYFKYYIGYICNTESSYNYVLEVKKFLSSYTNLFSLKELEFLDLYSTTLDIEIPEGIICQEIIQINEKKIKEHINKDINLEDKYYLYYINKETLSPKIFIL</sequence>
<gene>
    <name evidence="1" type="ORF">EII27_02600</name>
</gene>
<dbReference type="InterPro" id="IPR014061">
    <property type="entry name" value="BrxL-like"/>
</dbReference>
<dbReference type="RefSeq" id="WP_124795505.1">
    <property type="nucleotide sequence ID" value="NZ_RQYY01000002.1"/>
</dbReference>
<name>A0A3P1V486_9FUSO</name>
<dbReference type="Pfam" id="PF13337">
    <property type="entry name" value="BrxL_ATPase"/>
    <property type="match status" value="1"/>
</dbReference>
<evidence type="ECO:0000313" key="2">
    <source>
        <dbReference type="Proteomes" id="UP000281534"/>
    </source>
</evidence>